<dbReference type="VEuPathDB" id="TrichDB:TVAG_093480"/>
<dbReference type="KEGG" id="tva:5467728"/>
<dbReference type="VEuPathDB" id="TrichDB:TVAGG3_0382310"/>
<evidence type="ECO:0000313" key="2">
    <source>
        <dbReference type="Proteomes" id="UP000001542"/>
    </source>
</evidence>
<organism evidence="1 2">
    <name type="scientific">Trichomonas vaginalis (strain ATCC PRA-98 / G3)</name>
    <dbReference type="NCBI Taxonomy" id="412133"/>
    <lineage>
        <taxon>Eukaryota</taxon>
        <taxon>Metamonada</taxon>
        <taxon>Parabasalia</taxon>
        <taxon>Trichomonadida</taxon>
        <taxon>Trichomonadidae</taxon>
        <taxon>Trichomonas</taxon>
    </lineage>
</organism>
<gene>
    <name evidence="1" type="ORF">TVAG_093480</name>
</gene>
<keyword evidence="2" id="KW-1185">Reference proteome</keyword>
<evidence type="ECO:0000313" key="1">
    <source>
        <dbReference type="EMBL" id="EAY22174.1"/>
    </source>
</evidence>
<dbReference type="Proteomes" id="UP000001542">
    <property type="component" value="Unassembled WGS sequence"/>
</dbReference>
<dbReference type="RefSeq" id="XP_001583160.1">
    <property type="nucleotide sequence ID" value="XM_001583110.1"/>
</dbReference>
<dbReference type="AlphaFoldDB" id="A2DBH1"/>
<name>A2DBH1_TRIV3</name>
<accession>A2DBH1</accession>
<reference evidence="1" key="2">
    <citation type="journal article" date="2007" name="Science">
        <title>Draft genome sequence of the sexually transmitted pathogen Trichomonas vaginalis.</title>
        <authorList>
            <person name="Carlton J.M."/>
            <person name="Hirt R.P."/>
            <person name="Silva J.C."/>
            <person name="Delcher A.L."/>
            <person name="Schatz M."/>
            <person name="Zhao Q."/>
            <person name="Wortman J.R."/>
            <person name="Bidwell S.L."/>
            <person name="Alsmark U.C.M."/>
            <person name="Besteiro S."/>
            <person name="Sicheritz-Ponten T."/>
            <person name="Noel C.J."/>
            <person name="Dacks J.B."/>
            <person name="Foster P.G."/>
            <person name="Simillion C."/>
            <person name="Van de Peer Y."/>
            <person name="Miranda-Saavedra D."/>
            <person name="Barton G.J."/>
            <person name="Westrop G.D."/>
            <person name="Mueller S."/>
            <person name="Dessi D."/>
            <person name="Fiori P.L."/>
            <person name="Ren Q."/>
            <person name="Paulsen I."/>
            <person name="Zhang H."/>
            <person name="Bastida-Corcuera F.D."/>
            <person name="Simoes-Barbosa A."/>
            <person name="Brown M.T."/>
            <person name="Hayes R.D."/>
            <person name="Mukherjee M."/>
            <person name="Okumura C.Y."/>
            <person name="Schneider R."/>
            <person name="Smith A.J."/>
            <person name="Vanacova S."/>
            <person name="Villalvazo M."/>
            <person name="Haas B.J."/>
            <person name="Pertea M."/>
            <person name="Feldblyum T.V."/>
            <person name="Utterback T.R."/>
            <person name="Shu C.L."/>
            <person name="Osoegawa K."/>
            <person name="de Jong P.J."/>
            <person name="Hrdy I."/>
            <person name="Horvathova L."/>
            <person name="Zubacova Z."/>
            <person name="Dolezal P."/>
            <person name="Malik S.B."/>
            <person name="Logsdon J.M. Jr."/>
            <person name="Henze K."/>
            <person name="Gupta A."/>
            <person name="Wang C.C."/>
            <person name="Dunne R.L."/>
            <person name="Upcroft J.A."/>
            <person name="Upcroft P."/>
            <person name="White O."/>
            <person name="Salzberg S.L."/>
            <person name="Tang P."/>
            <person name="Chiu C.-H."/>
            <person name="Lee Y.-S."/>
            <person name="Embley T.M."/>
            <person name="Coombs G.H."/>
            <person name="Mottram J.C."/>
            <person name="Tachezy J."/>
            <person name="Fraser-Liggett C.M."/>
            <person name="Johnson P.J."/>
        </authorList>
    </citation>
    <scope>NUCLEOTIDE SEQUENCE [LARGE SCALE GENOMIC DNA]</scope>
    <source>
        <strain evidence="1">G3</strain>
    </source>
</reference>
<proteinExistence type="predicted"/>
<dbReference type="InParanoid" id="A2DBH1"/>
<protein>
    <submittedName>
        <fullName evidence="1">Uncharacterized protein</fullName>
    </submittedName>
</protein>
<reference evidence="1" key="1">
    <citation type="submission" date="2006-10" db="EMBL/GenBank/DDBJ databases">
        <authorList>
            <person name="Amadeo P."/>
            <person name="Zhao Q."/>
            <person name="Wortman J."/>
            <person name="Fraser-Liggett C."/>
            <person name="Carlton J."/>
        </authorList>
    </citation>
    <scope>NUCLEOTIDE SEQUENCE</scope>
    <source>
        <strain evidence="1">G3</strain>
    </source>
</reference>
<sequence length="87" mass="10496">MHDDDVNIPLSYDDPRFQFEKEDEITLDKIAKVGKPQKRIINPLFNVPQYVEFDEEIIENFTLAFKLATLRQCRELRGKYYHQDIYE</sequence>
<dbReference type="EMBL" id="DS113185">
    <property type="protein sequence ID" value="EAY22174.1"/>
    <property type="molecule type" value="Genomic_DNA"/>
</dbReference>